<dbReference type="PANTHER" id="PTHR10344">
    <property type="entry name" value="THYMIDYLATE KINASE"/>
    <property type="match status" value="1"/>
</dbReference>
<comment type="similarity">
    <text evidence="1">Belongs to the thymidylate kinase family.</text>
</comment>
<dbReference type="RefSeq" id="WP_118224027.1">
    <property type="nucleotide sequence ID" value="NZ_QRIC01000001.1"/>
</dbReference>
<dbReference type="CDD" id="cd01672">
    <property type="entry name" value="TMPK"/>
    <property type="match status" value="1"/>
</dbReference>
<dbReference type="GO" id="GO:0006235">
    <property type="term" value="P:dTTP biosynthetic process"/>
    <property type="evidence" value="ECO:0007669"/>
    <property type="project" value="TreeGrafter"/>
</dbReference>
<dbReference type="InterPro" id="IPR039430">
    <property type="entry name" value="Thymidylate_kin-like_dom"/>
</dbReference>
<evidence type="ECO:0000256" key="6">
    <source>
        <dbReference type="ARBA" id="ARBA00022741"/>
    </source>
</evidence>
<keyword evidence="7 11" id="KW-0418">Kinase</keyword>
<dbReference type="EMBL" id="QRIC01000001">
    <property type="protein sequence ID" value="RHG28711.1"/>
    <property type="molecule type" value="Genomic_DNA"/>
</dbReference>
<proteinExistence type="inferred from homology"/>
<organism evidence="11 12">
    <name type="scientific">Dorea longicatena</name>
    <dbReference type="NCBI Taxonomy" id="88431"/>
    <lineage>
        <taxon>Bacteria</taxon>
        <taxon>Bacillati</taxon>
        <taxon>Bacillota</taxon>
        <taxon>Clostridia</taxon>
        <taxon>Lachnospirales</taxon>
        <taxon>Lachnospiraceae</taxon>
        <taxon>Dorea</taxon>
    </lineage>
</organism>
<comment type="caution">
    <text evidence="11">The sequence shown here is derived from an EMBL/GenBank/DDBJ whole genome shotgun (WGS) entry which is preliminary data.</text>
</comment>
<name>A0A414T3F2_9FIRM</name>
<dbReference type="GO" id="GO:0004798">
    <property type="term" value="F:dTMP kinase activity"/>
    <property type="evidence" value="ECO:0007669"/>
    <property type="project" value="UniProtKB-EC"/>
</dbReference>
<dbReference type="AlphaFoldDB" id="A0A414T3F2"/>
<dbReference type="GO" id="GO:0006233">
    <property type="term" value="P:dTDP biosynthetic process"/>
    <property type="evidence" value="ECO:0007669"/>
    <property type="project" value="InterPro"/>
</dbReference>
<evidence type="ECO:0000256" key="8">
    <source>
        <dbReference type="ARBA" id="ARBA00022840"/>
    </source>
</evidence>
<dbReference type="GO" id="GO:0005524">
    <property type="term" value="F:ATP binding"/>
    <property type="evidence" value="ECO:0007669"/>
    <property type="project" value="UniProtKB-KW"/>
</dbReference>
<keyword evidence="6" id="KW-0547">Nucleotide-binding</keyword>
<evidence type="ECO:0000256" key="1">
    <source>
        <dbReference type="ARBA" id="ARBA00009776"/>
    </source>
</evidence>
<keyword evidence="12" id="KW-1185">Reference proteome</keyword>
<sequence length="145" mass="17301">MLISFEGLDNCGKTTIVGKLKKYYDGLNILTDFTREFETNIGREIKEMSKAGVLDPVLKTYLFAADRYIRTKIYEEDYNSKIILFDRYYQSALAYRMAENIDKNWVKNINRIFREPDMIFYIDITPQESIRRNTDTKFNIIEFAW</sequence>
<keyword evidence="8" id="KW-0067">ATP-binding</keyword>
<evidence type="ECO:0000256" key="9">
    <source>
        <dbReference type="ARBA" id="ARBA00048743"/>
    </source>
</evidence>
<evidence type="ECO:0000259" key="10">
    <source>
        <dbReference type="Pfam" id="PF02223"/>
    </source>
</evidence>
<accession>A0A414T3F2</accession>
<dbReference type="EC" id="2.7.4.9" evidence="2"/>
<dbReference type="GO" id="GO:0005737">
    <property type="term" value="C:cytoplasm"/>
    <property type="evidence" value="ECO:0007669"/>
    <property type="project" value="TreeGrafter"/>
</dbReference>
<evidence type="ECO:0000256" key="2">
    <source>
        <dbReference type="ARBA" id="ARBA00012980"/>
    </source>
</evidence>
<evidence type="ECO:0000256" key="5">
    <source>
        <dbReference type="ARBA" id="ARBA00022727"/>
    </source>
</evidence>
<protein>
    <recommendedName>
        <fullName evidence="3">Thymidylate kinase</fullName>
        <ecNumber evidence="2">2.7.4.9</ecNumber>
    </recommendedName>
</protein>
<dbReference type="PANTHER" id="PTHR10344:SF4">
    <property type="entry name" value="UMP-CMP KINASE 2, MITOCHONDRIAL"/>
    <property type="match status" value="1"/>
</dbReference>
<dbReference type="Pfam" id="PF02223">
    <property type="entry name" value="Thymidylate_kin"/>
    <property type="match status" value="1"/>
</dbReference>
<dbReference type="Gene3D" id="3.40.50.300">
    <property type="entry name" value="P-loop containing nucleotide triphosphate hydrolases"/>
    <property type="match status" value="1"/>
</dbReference>
<gene>
    <name evidence="11" type="primary">tmk</name>
    <name evidence="11" type="ORF">DW265_00275</name>
</gene>
<evidence type="ECO:0000313" key="12">
    <source>
        <dbReference type="Proteomes" id="UP000284095"/>
    </source>
</evidence>
<dbReference type="NCBIfam" id="TIGR00041">
    <property type="entry name" value="DTMP_kinase"/>
    <property type="match status" value="1"/>
</dbReference>
<dbReference type="InterPro" id="IPR027417">
    <property type="entry name" value="P-loop_NTPase"/>
</dbReference>
<keyword evidence="5" id="KW-0545">Nucleotide biosynthesis</keyword>
<feature type="domain" description="Thymidylate kinase-like" evidence="10">
    <location>
        <begin position="5"/>
        <end position="136"/>
    </location>
</feature>
<evidence type="ECO:0000256" key="7">
    <source>
        <dbReference type="ARBA" id="ARBA00022777"/>
    </source>
</evidence>
<reference evidence="11 12" key="1">
    <citation type="submission" date="2018-08" db="EMBL/GenBank/DDBJ databases">
        <title>A genome reference for cultivated species of the human gut microbiota.</title>
        <authorList>
            <person name="Zou Y."/>
            <person name="Xue W."/>
            <person name="Luo G."/>
        </authorList>
    </citation>
    <scope>NUCLEOTIDE SEQUENCE [LARGE SCALE GENOMIC DNA]</scope>
    <source>
        <strain evidence="11 12">AM22-22</strain>
    </source>
</reference>
<comment type="catalytic activity">
    <reaction evidence="9">
        <text>dTMP + ATP = dTDP + ADP</text>
        <dbReference type="Rhea" id="RHEA:13517"/>
        <dbReference type="ChEBI" id="CHEBI:30616"/>
        <dbReference type="ChEBI" id="CHEBI:58369"/>
        <dbReference type="ChEBI" id="CHEBI:63528"/>
        <dbReference type="ChEBI" id="CHEBI:456216"/>
        <dbReference type="EC" id="2.7.4.9"/>
    </reaction>
</comment>
<dbReference type="InterPro" id="IPR018094">
    <property type="entry name" value="Thymidylate_kinase"/>
</dbReference>
<dbReference type="Proteomes" id="UP000284095">
    <property type="component" value="Unassembled WGS sequence"/>
</dbReference>
<dbReference type="GO" id="GO:0006227">
    <property type="term" value="P:dUDP biosynthetic process"/>
    <property type="evidence" value="ECO:0007669"/>
    <property type="project" value="TreeGrafter"/>
</dbReference>
<dbReference type="SUPFAM" id="SSF52540">
    <property type="entry name" value="P-loop containing nucleoside triphosphate hydrolases"/>
    <property type="match status" value="1"/>
</dbReference>
<keyword evidence="4 11" id="KW-0808">Transferase</keyword>
<evidence type="ECO:0000256" key="4">
    <source>
        <dbReference type="ARBA" id="ARBA00022679"/>
    </source>
</evidence>
<evidence type="ECO:0000256" key="3">
    <source>
        <dbReference type="ARBA" id="ARBA00017144"/>
    </source>
</evidence>
<evidence type="ECO:0000313" key="11">
    <source>
        <dbReference type="EMBL" id="RHG28711.1"/>
    </source>
</evidence>